<evidence type="ECO:0000313" key="2">
    <source>
        <dbReference type="Proteomes" id="UP001371456"/>
    </source>
</evidence>
<organism evidence="1 2">
    <name type="scientific">Solanum bulbocastanum</name>
    <name type="common">Wild potato</name>
    <dbReference type="NCBI Taxonomy" id="147425"/>
    <lineage>
        <taxon>Eukaryota</taxon>
        <taxon>Viridiplantae</taxon>
        <taxon>Streptophyta</taxon>
        <taxon>Embryophyta</taxon>
        <taxon>Tracheophyta</taxon>
        <taxon>Spermatophyta</taxon>
        <taxon>Magnoliopsida</taxon>
        <taxon>eudicotyledons</taxon>
        <taxon>Gunneridae</taxon>
        <taxon>Pentapetalae</taxon>
        <taxon>asterids</taxon>
        <taxon>lamiids</taxon>
        <taxon>Solanales</taxon>
        <taxon>Solanaceae</taxon>
        <taxon>Solanoideae</taxon>
        <taxon>Solaneae</taxon>
        <taxon>Solanum</taxon>
    </lineage>
</organism>
<evidence type="ECO:0000313" key="1">
    <source>
        <dbReference type="EMBL" id="KAK6791548.1"/>
    </source>
</evidence>
<keyword evidence="2" id="KW-1185">Reference proteome</keyword>
<proteinExistence type="predicted"/>
<name>A0AAN8YJN8_SOLBU</name>
<dbReference type="AlphaFoldDB" id="A0AAN8YJN8"/>
<sequence length="71" mass="8709">MGKLNRLKTTLRALIRERFNDVERSTEKAQELLMECQIRLQRDPLNGVLIEKEIKYSKDYHRWNMDRIKYL</sequence>
<accession>A0AAN8YJN8</accession>
<dbReference type="EMBL" id="JBANQN010000004">
    <property type="protein sequence ID" value="KAK6791548.1"/>
    <property type="molecule type" value="Genomic_DNA"/>
</dbReference>
<protein>
    <submittedName>
        <fullName evidence="1">Uncharacterized protein</fullName>
    </submittedName>
</protein>
<dbReference type="Proteomes" id="UP001371456">
    <property type="component" value="Unassembled WGS sequence"/>
</dbReference>
<gene>
    <name evidence="1" type="ORF">RDI58_010629</name>
</gene>
<comment type="caution">
    <text evidence="1">The sequence shown here is derived from an EMBL/GenBank/DDBJ whole genome shotgun (WGS) entry which is preliminary data.</text>
</comment>
<reference evidence="1 2" key="1">
    <citation type="submission" date="2024-02" db="EMBL/GenBank/DDBJ databases">
        <title>de novo genome assembly of Solanum bulbocastanum strain 11H21.</title>
        <authorList>
            <person name="Hosaka A.J."/>
        </authorList>
    </citation>
    <scope>NUCLEOTIDE SEQUENCE [LARGE SCALE GENOMIC DNA]</scope>
    <source>
        <tissue evidence="1">Young leaves</tissue>
    </source>
</reference>